<sequence length="301" mass="31684">MKIINTRIMAQAVVGTNANTAALLNDPNVGAGWNIFAFSGKLPTSKEGFEAAFNNKSLADMYNQAIGIVRNPITGIENGNVIALALQSQYIPKGVSYYGTIGTPAIVVSQLVPHRITRSGVTDRNITLVMGAGSVAEPAVRFGGVDIDIEFDTAVTVTHIKFNSAVTDGFQLVALSDDGTTESTLGGASTVTGDATAMSLSAPKASKRYRFKSTSLTAASAMRVLLSSVDVPSSVAVTSPTWAALAHCNTFTHGDTDYSDSIMYTAGAVGNQGPFKLVDQVIPSQKTLMYCPKLRFTQRSS</sequence>
<organism evidence="1 2">
    <name type="scientific">Erwinia phage pEa_SNUABM_33</name>
    <dbReference type="NCBI Taxonomy" id="2869556"/>
    <lineage>
        <taxon>Viruses</taxon>
        <taxon>Duplodnaviria</taxon>
        <taxon>Heunggongvirae</taxon>
        <taxon>Uroviricota</taxon>
        <taxon>Caudoviricetes</taxon>
        <taxon>Alexandravirus</taxon>
        <taxon>Alexandravirus SNUABM33</taxon>
    </lineage>
</organism>
<evidence type="ECO:0000313" key="1">
    <source>
        <dbReference type="EMBL" id="QZE57963.1"/>
    </source>
</evidence>
<accession>A0AAE7XLS4</accession>
<proteinExistence type="predicted"/>
<evidence type="ECO:0000313" key="2">
    <source>
        <dbReference type="Proteomes" id="UP000827805"/>
    </source>
</evidence>
<name>A0AAE7XLS4_9CAUD</name>
<dbReference type="Proteomes" id="UP000827805">
    <property type="component" value="Segment"/>
</dbReference>
<dbReference type="EMBL" id="MZ443779">
    <property type="protein sequence ID" value="QZE57963.1"/>
    <property type="molecule type" value="Genomic_DNA"/>
</dbReference>
<protein>
    <submittedName>
        <fullName evidence="1">Uncharacterized protein</fullName>
    </submittedName>
</protein>
<gene>
    <name evidence="1" type="ORF">pEaSNUABM33_00087</name>
</gene>
<reference evidence="1 2" key="1">
    <citation type="submission" date="2021-06" db="EMBL/GenBank/DDBJ databases">
        <title>Complete genome sequence of Erwinia phage pEa_SNUABM_33.</title>
        <authorList>
            <person name="Kim S.G."/>
            <person name="Park S.C."/>
        </authorList>
    </citation>
    <scope>NUCLEOTIDE SEQUENCE [LARGE SCALE GENOMIC DNA]</scope>
</reference>
<keyword evidence="2" id="KW-1185">Reference proteome</keyword>